<organism evidence="11 12">
    <name type="scientific">Fuerstiella marisgermanici</name>
    <dbReference type="NCBI Taxonomy" id="1891926"/>
    <lineage>
        <taxon>Bacteria</taxon>
        <taxon>Pseudomonadati</taxon>
        <taxon>Planctomycetota</taxon>
        <taxon>Planctomycetia</taxon>
        <taxon>Planctomycetales</taxon>
        <taxon>Planctomycetaceae</taxon>
        <taxon>Fuerstiella</taxon>
    </lineage>
</organism>
<keyword evidence="6 11" id="KW-0378">Hydrolase</keyword>
<dbReference type="InterPro" id="IPR044846">
    <property type="entry name" value="GH10"/>
</dbReference>
<evidence type="ECO:0000313" key="11">
    <source>
        <dbReference type="EMBL" id="APZ94991.1"/>
    </source>
</evidence>
<keyword evidence="7" id="KW-0119">Carbohydrate metabolism</keyword>
<accession>A0A1P8WLR5</accession>
<keyword evidence="12" id="KW-1185">Reference proteome</keyword>
<dbReference type="SUPFAM" id="SSF51445">
    <property type="entry name" value="(Trans)glycosidases"/>
    <property type="match status" value="1"/>
</dbReference>
<dbReference type="EMBL" id="CP017641">
    <property type="protein sequence ID" value="APZ94991.1"/>
    <property type="molecule type" value="Genomic_DNA"/>
</dbReference>
<evidence type="ECO:0000256" key="1">
    <source>
        <dbReference type="ARBA" id="ARBA00000681"/>
    </source>
</evidence>
<dbReference type="InterPro" id="IPR001000">
    <property type="entry name" value="GH10_dom"/>
</dbReference>
<dbReference type="AlphaFoldDB" id="A0A1P8WLR5"/>
<keyword evidence="5" id="KW-0732">Signal</keyword>
<evidence type="ECO:0000256" key="5">
    <source>
        <dbReference type="ARBA" id="ARBA00022729"/>
    </source>
</evidence>
<evidence type="ECO:0000256" key="2">
    <source>
        <dbReference type="ARBA" id="ARBA00007495"/>
    </source>
</evidence>
<evidence type="ECO:0000259" key="10">
    <source>
        <dbReference type="Pfam" id="PF00331"/>
    </source>
</evidence>
<protein>
    <recommendedName>
        <fullName evidence="3">endo-1,4-beta-xylanase</fullName>
        <ecNumber evidence="3">3.2.1.8</ecNumber>
    </recommendedName>
</protein>
<evidence type="ECO:0000256" key="4">
    <source>
        <dbReference type="ARBA" id="ARBA00022651"/>
    </source>
</evidence>
<gene>
    <name evidence="11" type="primary">xynC</name>
    <name evidence="11" type="ORF">Fuma_04643</name>
</gene>
<dbReference type="PANTHER" id="PTHR31490">
    <property type="entry name" value="GLYCOSYL HYDROLASE"/>
    <property type="match status" value="1"/>
</dbReference>
<sequence>MGLMRFRIATENLLPSEGVTRADFVTFDGRVIRAKSRLDGDLLECIRSQTDSSKLRILCNLGDRQTIVCTTSLPEQQTPYDLEVELARGELSRLRNFYHLWTGAGLKSTPVLDDLLEKAHKAFRLGIFSGSDPNACLASLRLTQEAIDLLTHLYTKQRITYRQQKTQRFPMMVGCGLSQPPIHEEHFVEAFNSILIKTRWCDLEPTDGNYEWKNLDRLVDWAGERRLFTMGGPLLNLSTDNFPDWISPWKSDPVNLQSFTSDFVETVVSRYVGRIRHWEVVCGPNRGGASALSEEQRLNLVVRAIEAAQQVDEQIQISLRVTQPWGEYLSTTENRLPPIQFIDTLRRSGARISEINLDIRFGTGSLHSLHRDMLSVSQLLDHWSILQTPLNVMAALPIAPAETDRISRVQWQMQQMEDFLLMCLSKERVTGFYCLNWADRRVMEEPLVDTDNSLHPVVSNLTALEQTHWPSSMVR</sequence>
<dbReference type="InterPro" id="IPR017853">
    <property type="entry name" value="GH"/>
</dbReference>
<feature type="domain" description="GH10" evidence="10">
    <location>
        <begin position="182"/>
        <end position="283"/>
    </location>
</feature>
<dbReference type="Proteomes" id="UP000187735">
    <property type="component" value="Chromosome"/>
</dbReference>
<evidence type="ECO:0000256" key="6">
    <source>
        <dbReference type="ARBA" id="ARBA00022801"/>
    </source>
</evidence>
<comment type="catalytic activity">
    <reaction evidence="1">
        <text>Endohydrolysis of (1-&gt;4)-beta-D-xylosidic linkages in xylans.</text>
        <dbReference type="EC" id="3.2.1.8"/>
    </reaction>
</comment>
<keyword evidence="4 11" id="KW-0858">Xylan degradation</keyword>
<keyword evidence="8 11" id="KW-0326">Glycosidase</keyword>
<dbReference type="STRING" id="1891926.Fuma_04643"/>
<evidence type="ECO:0000256" key="8">
    <source>
        <dbReference type="ARBA" id="ARBA00023295"/>
    </source>
</evidence>
<comment type="similarity">
    <text evidence="2">Belongs to the glycosyl hydrolase 10 (cellulase F) family.</text>
</comment>
<reference evidence="11 12" key="1">
    <citation type="journal article" date="2016" name="Front. Microbiol.">
        <title>Fuerstia marisgermanicae gen. nov., sp. nov., an Unusual Member of the Phylum Planctomycetes from the German Wadden Sea.</title>
        <authorList>
            <person name="Kohn T."/>
            <person name="Heuer A."/>
            <person name="Jogler M."/>
            <person name="Vollmers J."/>
            <person name="Boedeker C."/>
            <person name="Bunk B."/>
            <person name="Rast P."/>
            <person name="Borchert D."/>
            <person name="Glockner I."/>
            <person name="Freese H.M."/>
            <person name="Klenk H.P."/>
            <person name="Overmann J."/>
            <person name="Kaster A.K."/>
            <person name="Rohde M."/>
            <person name="Wiegand S."/>
            <person name="Jogler C."/>
        </authorList>
    </citation>
    <scope>NUCLEOTIDE SEQUENCE [LARGE SCALE GENOMIC DNA]</scope>
    <source>
        <strain evidence="11 12">NH11</strain>
    </source>
</reference>
<dbReference type="PANTHER" id="PTHR31490:SF88">
    <property type="entry name" value="BETA-XYLANASE"/>
    <property type="match status" value="1"/>
</dbReference>
<dbReference type="Gene3D" id="3.20.20.80">
    <property type="entry name" value="Glycosidases"/>
    <property type="match status" value="1"/>
</dbReference>
<dbReference type="GO" id="GO:0031176">
    <property type="term" value="F:endo-1,4-beta-xylanase activity"/>
    <property type="evidence" value="ECO:0007669"/>
    <property type="project" value="UniProtKB-EC"/>
</dbReference>
<keyword evidence="9" id="KW-0624">Polysaccharide degradation</keyword>
<dbReference type="EC" id="3.2.1.8" evidence="3"/>
<evidence type="ECO:0000313" key="12">
    <source>
        <dbReference type="Proteomes" id="UP000187735"/>
    </source>
</evidence>
<proteinExistence type="inferred from homology"/>
<evidence type="ECO:0000256" key="9">
    <source>
        <dbReference type="ARBA" id="ARBA00023326"/>
    </source>
</evidence>
<evidence type="ECO:0000256" key="7">
    <source>
        <dbReference type="ARBA" id="ARBA00023277"/>
    </source>
</evidence>
<name>A0A1P8WLR5_9PLAN</name>
<dbReference type="GO" id="GO:0045493">
    <property type="term" value="P:xylan catabolic process"/>
    <property type="evidence" value="ECO:0007669"/>
    <property type="project" value="UniProtKB-KW"/>
</dbReference>
<dbReference type="KEGG" id="fmr:Fuma_04643"/>
<evidence type="ECO:0000256" key="3">
    <source>
        <dbReference type="ARBA" id="ARBA00012590"/>
    </source>
</evidence>
<dbReference type="Pfam" id="PF00331">
    <property type="entry name" value="Glyco_hydro_10"/>
    <property type="match status" value="1"/>
</dbReference>